<dbReference type="NCBIfam" id="TIGR02227">
    <property type="entry name" value="sigpep_I_bact"/>
    <property type="match status" value="1"/>
</dbReference>
<dbReference type="PANTHER" id="PTHR43390:SF1">
    <property type="entry name" value="CHLOROPLAST PROCESSING PEPTIDASE"/>
    <property type="match status" value="1"/>
</dbReference>
<dbReference type="SUPFAM" id="SSF51306">
    <property type="entry name" value="LexA/Signal peptidase"/>
    <property type="match status" value="1"/>
</dbReference>
<dbReference type="AlphaFoldDB" id="A0A5M6CN20"/>
<dbReference type="EC" id="3.4.21.89" evidence="4"/>
<reference evidence="6 7" key="1">
    <citation type="submission" date="2019-09" db="EMBL/GenBank/DDBJ databases">
        <title>Genome sequence and assembly of Taibaiella sp.</title>
        <authorList>
            <person name="Chhetri G."/>
        </authorList>
    </citation>
    <scope>NUCLEOTIDE SEQUENCE [LARGE SCALE GENOMIC DNA]</scope>
    <source>
        <strain evidence="6 7">KVB11</strain>
    </source>
</reference>
<keyword evidence="4" id="KW-0472">Membrane</keyword>
<comment type="subcellular location">
    <subcellularLocation>
        <location evidence="4">Membrane</location>
        <topology evidence="4">Single-pass type II membrane protein</topology>
    </subcellularLocation>
</comment>
<comment type="caution">
    <text evidence="6">The sequence shown here is derived from an EMBL/GenBank/DDBJ whole genome shotgun (WGS) entry which is preliminary data.</text>
</comment>
<evidence type="ECO:0000259" key="5">
    <source>
        <dbReference type="Pfam" id="PF10502"/>
    </source>
</evidence>
<dbReference type="Pfam" id="PF10502">
    <property type="entry name" value="Peptidase_S26"/>
    <property type="match status" value="2"/>
</dbReference>
<keyword evidence="4 6" id="KW-0378">Hydrolase</keyword>
<dbReference type="GO" id="GO:0009003">
    <property type="term" value="F:signal peptidase activity"/>
    <property type="evidence" value="ECO:0007669"/>
    <property type="project" value="UniProtKB-EC"/>
</dbReference>
<dbReference type="Gene3D" id="2.10.109.10">
    <property type="entry name" value="Umud Fragment, subunit A"/>
    <property type="match status" value="2"/>
</dbReference>
<feature type="domain" description="Peptidase S26" evidence="5">
    <location>
        <begin position="21"/>
        <end position="194"/>
    </location>
</feature>
<proteinExistence type="inferred from homology"/>
<feature type="active site" evidence="3">
    <location>
        <position position="169"/>
    </location>
</feature>
<keyword evidence="4" id="KW-1133">Transmembrane helix</keyword>
<dbReference type="EMBL" id="VWSH01000001">
    <property type="protein sequence ID" value="KAA5536534.1"/>
    <property type="molecule type" value="Genomic_DNA"/>
</dbReference>
<keyword evidence="4" id="KW-0645">Protease</keyword>
<dbReference type="GO" id="GO:0016020">
    <property type="term" value="C:membrane"/>
    <property type="evidence" value="ECO:0007669"/>
    <property type="project" value="UniProtKB-SubCell"/>
</dbReference>
<keyword evidence="4" id="KW-0812">Transmembrane</keyword>
<evidence type="ECO:0000256" key="3">
    <source>
        <dbReference type="PIRSR" id="PIRSR600223-1"/>
    </source>
</evidence>
<dbReference type="PRINTS" id="PR00727">
    <property type="entry name" value="LEADERPTASE"/>
</dbReference>
<accession>A0A5M6CN20</accession>
<comment type="similarity">
    <text evidence="1 4">Belongs to the peptidase S26 family.</text>
</comment>
<organism evidence="6 7">
    <name type="scientific">Taibaiella lutea</name>
    <dbReference type="NCBI Taxonomy" id="2608001"/>
    <lineage>
        <taxon>Bacteria</taxon>
        <taxon>Pseudomonadati</taxon>
        <taxon>Bacteroidota</taxon>
        <taxon>Chitinophagia</taxon>
        <taxon>Chitinophagales</taxon>
        <taxon>Chitinophagaceae</taxon>
        <taxon>Taibaiella</taxon>
    </lineage>
</organism>
<dbReference type="RefSeq" id="WP_150031111.1">
    <property type="nucleotide sequence ID" value="NZ_VWSH01000001.1"/>
</dbReference>
<evidence type="ECO:0000256" key="1">
    <source>
        <dbReference type="ARBA" id="ARBA00009370"/>
    </source>
</evidence>
<feature type="domain" description="Peptidase S26" evidence="5">
    <location>
        <begin position="338"/>
        <end position="378"/>
    </location>
</feature>
<dbReference type="InterPro" id="IPR036286">
    <property type="entry name" value="LexA/Signal_pep-like_sf"/>
</dbReference>
<evidence type="ECO:0000256" key="2">
    <source>
        <dbReference type="ARBA" id="ARBA00019232"/>
    </source>
</evidence>
<dbReference type="Proteomes" id="UP000323632">
    <property type="component" value="Unassembled WGS sequence"/>
</dbReference>
<evidence type="ECO:0000313" key="6">
    <source>
        <dbReference type="EMBL" id="KAA5536534.1"/>
    </source>
</evidence>
<evidence type="ECO:0000256" key="4">
    <source>
        <dbReference type="RuleBase" id="RU362042"/>
    </source>
</evidence>
<evidence type="ECO:0000313" key="7">
    <source>
        <dbReference type="Proteomes" id="UP000323632"/>
    </source>
</evidence>
<dbReference type="GO" id="GO:0006465">
    <property type="term" value="P:signal peptide processing"/>
    <property type="evidence" value="ECO:0007669"/>
    <property type="project" value="InterPro"/>
</dbReference>
<dbReference type="InterPro" id="IPR019533">
    <property type="entry name" value="Peptidase_S26"/>
</dbReference>
<sequence>MRLAIWKKKKQDPNKKKKPVWREWLDAGLFAIIAATIIRTFLIEAYTIPSGSMEGTMLINDYLFVSKVSYGPRLPMTPIAIPLVHNTMPVFGGKSYTDAVQWGYHRLPGFGNVERNDVVVFNFPNNDTAMLIDPAADYYAAVRSAGREAVWNQTEIITRPVDKKENYIKRCVGISGDIIEVRDGVVFVNGKQGQLFPHQRMDYRIMAQPNFGISEDFAEENHILLKGGNANTGFVVEMENETVPLVKKLQGVINVSHFVEAKGAIDGPTGMAVYPNNVNFFKWNEDNYGPIMIPKKGMTINLTPENIALYKRDIQVYEKNKFEERDGKVFINDAPATQYTFKMNYFWLMGDNRHNSADSRFWGFVPEDHVVGKASFVWLSYGNSSDEGQTDAYAKKGIRWGRLMRGVGSLEE</sequence>
<dbReference type="CDD" id="cd06530">
    <property type="entry name" value="S26_SPase_I"/>
    <property type="match status" value="2"/>
</dbReference>
<feature type="transmembrane region" description="Helical" evidence="4">
    <location>
        <begin position="21"/>
        <end position="42"/>
    </location>
</feature>
<dbReference type="GO" id="GO:0004252">
    <property type="term" value="F:serine-type endopeptidase activity"/>
    <property type="evidence" value="ECO:0007669"/>
    <property type="project" value="InterPro"/>
</dbReference>
<dbReference type="InterPro" id="IPR000223">
    <property type="entry name" value="Pept_S26A_signal_pept_1"/>
</dbReference>
<name>A0A5M6CN20_9BACT</name>
<feature type="active site" evidence="3">
    <location>
        <position position="52"/>
    </location>
</feature>
<keyword evidence="7" id="KW-1185">Reference proteome</keyword>
<comment type="catalytic activity">
    <reaction evidence="4">
        <text>Cleavage of hydrophobic, N-terminal signal or leader sequences from secreted and periplasmic proteins.</text>
        <dbReference type="EC" id="3.4.21.89"/>
    </reaction>
</comment>
<protein>
    <recommendedName>
        <fullName evidence="2 4">Signal peptidase I</fullName>
        <ecNumber evidence="4">3.4.21.89</ecNumber>
    </recommendedName>
</protein>
<dbReference type="PANTHER" id="PTHR43390">
    <property type="entry name" value="SIGNAL PEPTIDASE I"/>
    <property type="match status" value="1"/>
</dbReference>
<gene>
    <name evidence="6" type="primary">lepB</name>
    <name evidence="6" type="ORF">F0919_02375</name>
</gene>